<evidence type="ECO:0000256" key="5">
    <source>
        <dbReference type="SAM" id="Phobius"/>
    </source>
</evidence>
<dbReference type="AlphaFoldDB" id="A0A316V4L6"/>
<evidence type="ECO:0000256" key="4">
    <source>
        <dbReference type="ARBA" id="ARBA00023136"/>
    </source>
</evidence>
<keyword evidence="8" id="KW-1185">Reference proteome</keyword>
<dbReference type="PANTHER" id="PTHR42829:SF2">
    <property type="entry name" value="NADH-UBIQUINONE OXIDOREDUCTASE CHAIN 5"/>
    <property type="match status" value="1"/>
</dbReference>
<dbReference type="GO" id="GO:0003954">
    <property type="term" value="F:NADH dehydrogenase activity"/>
    <property type="evidence" value="ECO:0007669"/>
    <property type="project" value="TreeGrafter"/>
</dbReference>
<proteinExistence type="predicted"/>
<organism evidence="7 8">
    <name type="scientific">Meira miltonrushii</name>
    <dbReference type="NCBI Taxonomy" id="1280837"/>
    <lineage>
        <taxon>Eukaryota</taxon>
        <taxon>Fungi</taxon>
        <taxon>Dikarya</taxon>
        <taxon>Basidiomycota</taxon>
        <taxon>Ustilaginomycotina</taxon>
        <taxon>Exobasidiomycetes</taxon>
        <taxon>Exobasidiales</taxon>
        <taxon>Brachybasidiaceae</taxon>
        <taxon>Meira</taxon>
    </lineage>
</organism>
<dbReference type="InterPro" id="IPR001750">
    <property type="entry name" value="ND/Mrp_TM"/>
</dbReference>
<name>A0A316V4L6_9BASI</name>
<dbReference type="PANTHER" id="PTHR42829">
    <property type="entry name" value="NADH-UBIQUINONE OXIDOREDUCTASE CHAIN 5"/>
    <property type="match status" value="1"/>
</dbReference>
<evidence type="ECO:0000259" key="6">
    <source>
        <dbReference type="Pfam" id="PF00361"/>
    </source>
</evidence>
<dbReference type="EMBL" id="KZ819609">
    <property type="protein sequence ID" value="PWN31431.1"/>
    <property type="molecule type" value="Genomic_DNA"/>
</dbReference>
<feature type="domain" description="NADH:quinone oxidoreductase/Mrp antiporter transmembrane" evidence="6">
    <location>
        <begin position="25"/>
        <end position="77"/>
    </location>
</feature>
<feature type="transmembrane region" description="Helical" evidence="5">
    <location>
        <begin position="65"/>
        <end position="86"/>
    </location>
</feature>
<dbReference type="InterPro" id="IPR003945">
    <property type="entry name" value="NU5C-like"/>
</dbReference>
<dbReference type="OrthoDB" id="2686308at2759"/>
<dbReference type="GO" id="GO:0008137">
    <property type="term" value="F:NADH dehydrogenase (ubiquinone) activity"/>
    <property type="evidence" value="ECO:0007669"/>
    <property type="project" value="InterPro"/>
</dbReference>
<gene>
    <name evidence="7" type="ORF">FA14DRAFT_166149</name>
</gene>
<reference evidence="7 8" key="1">
    <citation type="journal article" date="2018" name="Mol. Biol. Evol.">
        <title>Broad Genomic Sampling Reveals a Smut Pathogenic Ancestry of the Fungal Clade Ustilaginomycotina.</title>
        <authorList>
            <person name="Kijpornyongpan T."/>
            <person name="Mondo S.J."/>
            <person name="Barry K."/>
            <person name="Sandor L."/>
            <person name="Lee J."/>
            <person name="Lipzen A."/>
            <person name="Pangilinan J."/>
            <person name="LaButti K."/>
            <person name="Hainaut M."/>
            <person name="Henrissat B."/>
            <person name="Grigoriev I.V."/>
            <person name="Spatafora J.W."/>
            <person name="Aime M.C."/>
        </authorList>
    </citation>
    <scope>NUCLEOTIDE SEQUENCE [LARGE SCALE GENOMIC DNA]</scope>
    <source>
        <strain evidence="7 8">MCA 3882</strain>
    </source>
</reference>
<dbReference type="Proteomes" id="UP000245771">
    <property type="component" value="Unassembled WGS sequence"/>
</dbReference>
<dbReference type="GeneID" id="37021786"/>
<protein>
    <recommendedName>
        <fullName evidence="6">NADH:quinone oxidoreductase/Mrp antiporter transmembrane domain-containing protein</fullName>
    </recommendedName>
</protein>
<evidence type="ECO:0000256" key="1">
    <source>
        <dbReference type="ARBA" id="ARBA00004141"/>
    </source>
</evidence>
<keyword evidence="3 5" id="KW-1133">Transmembrane helix</keyword>
<accession>A0A316V4L6</accession>
<keyword evidence="4 5" id="KW-0472">Membrane</keyword>
<dbReference type="InParanoid" id="A0A316V4L6"/>
<feature type="transmembrane region" description="Helical" evidence="5">
    <location>
        <begin position="27"/>
        <end position="45"/>
    </location>
</feature>
<feature type="domain" description="NADH:quinone oxidoreductase/Mrp antiporter transmembrane" evidence="6">
    <location>
        <begin position="82"/>
        <end position="115"/>
    </location>
</feature>
<keyword evidence="2 5" id="KW-0812">Transmembrane</keyword>
<evidence type="ECO:0000256" key="3">
    <source>
        <dbReference type="ARBA" id="ARBA00022989"/>
    </source>
</evidence>
<comment type="subcellular location">
    <subcellularLocation>
        <location evidence="1">Membrane</location>
        <topology evidence="1">Multi-pass membrane protein</topology>
    </subcellularLocation>
</comment>
<dbReference type="PRINTS" id="PR01434">
    <property type="entry name" value="NADHDHGNASE5"/>
</dbReference>
<feature type="transmembrane region" description="Helical" evidence="5">
    <location>
        <begin position="106"/>
        <end position="128"/>
    </location>
</feature>
<dbReference type="GO" id="GO:0016020">
    <property type="term" value="C:membrane"/>
    <property type="evidence" value="ECO:0007669"/>
    <property type="project" value="UniProtKB-SubCell"/>
</dbReference>
<sequence length="180" mass="19569">MNLSVAFFALLFTVVNFDYSTVFSVAPFINETLVVLIGLLFLLAAMGKSTQLSLHTWLPDALKGLIPVSALIHAATLGSYCFFAESTGLLQNVLKQVIAYSTCSQMGFLFIACASLIGSLSLMAVPWMTGYYSKNHILEVAYGQYQFSGHVAYWLGAISAYLTLHSPVPLHAYNVLPAQS</sequence>
<dbReference type="GO" id="GO:0015990">
    <property type="term" value="P:electron transport coupled proton transport"/>
    <property type="evidence" value="ECO:0007669"/>
    <property type="project" value="TreeGrafter"/>
</dbReference>
<dbReference type="STRING" id="1280837.A0A316V4L6"/>
<dbReference type="RefSeq" id="XP_025351733.1">
    <property type="nucleotide sequence ID" value="XM_025500005.1"/>
</dbReference>
<dbReference type="Pfam" id="PF00361">
    <property type="entry name" value="Proton_antipo_M"/>
    <property type="match status" value="2"/>
</dbReference>
<evidence type="ECO:0000313" key="7">
    <source>
        <dbReference type="EMBL" id="PWN31431.1"/>
    </source>
</evidence>
<dbReference type="GO" id="GO:0042773">
    <property type="term" value="P:ATP synthesis coupled electron transport"/>
    <property type="evidence" value="ECO:0007669"/>
    <property type="project" value="InterPro"/>
</dbReference>
<evidence type="ECO:0000256" key="2">
    <source>
        <dbReference type="ARBA" id="ARBA00022692"/>
    </source>
</evidence>
<evidence type="ECO:0000313" key="8">
    <source>
        <dbReference type="Proteomes" id="UP000245771"/>
    </source>
</evidence>